<evidence type="ECO:0000313" key="2">
    <source>
        <dbReference type="EMBL" id="KIM89304.1"/>
    </source>
</evidence>
<dbReference type="HOGENOM" id="CLU_2498641_0_0_1"/>
<dbReference type="Proteomes" id="UP000054166">
    <property type="component" value="Unassembled WGS sequence"/>
</dbReference>
<name>A0A0C3GC47_PILCF</name>
<dbReference type="InParanoid" id="A0A0C3GC47"/>
<gene>
    <name evidence="2" type="ORF">PILCRDRAFT_220057</name>
</gene>
<accession>A0A0C3GC47</accession>
<sequence>MPHLVWRSKRTDEGATQSMLPRSGPSARTQLLSRPRCPVIQPHFTTVKRYFWESGLFLNGSGDSPLSVSTAALLGRVLYRGIHREN</sequence>
<evidence type="ECO:0000256" key="1">
    <source>
        <dbReference type="SAM" id="MobiDB-lite"/>
    </source>
</evidence>
<evidence type="ECO:0000313" key="3">
    <source>
        <dbReference type="Proteomes" id="UP000054166"/>
    </source>
</evidence>
<dbReference type="AlphaFoldDB" id="A0A0C3GC47"/>
<protein>
    <submittedName>
        <fullName evidence="2">Uncharacterized protein</fullName>
    </submittedName>
</protein>
<reference evidence="2 3" key="1">
    <citation type="submission" date="2014-04" db="EMBL/GenBank/DDBJ databases">
        <authorList>
            <consortium name="DOE Joint Genome Institute"/>
            <person name="Kuo A."/>
            <person name="Tarkka M."/>
            <person name="Buscot F."/>
            <person name="Kohler A."/>
            <person name="Nagy L.G."/>
            <person name="Floudas D."/>
            <person name="Copeland A."/>
            <person name="Barry K.W."/>
            <person name="Cichocki N."/>
            <person name="Veneault-Fourrey C."/>
            <person name="LaButti K."/>
            <person name="Lindquist E.A."/>
            <person name="Lipzen A."/>
            <person name="Lundell T."/>
            <person name="Morin E."/>
            <person name="Murat C."/>
            <person name="Sun H."/>
            <person name="Tunlid A."/>
            <person name="Henrissat B."/>
            <person name="Grigoriev I.V."/>
            <person name="Hibbett D.S."/>
            <person name="Martin F."/>
            <person name="Nordberg H.P."/>
            <person name="Cantor M.N."/>
            <person name="Hua S.X."/>
        </authorList>
    </citation>
    <scope>NUCLEOTIDE SEQUENCE [LARGE SCALE GENOMIC DNA]</scope>
    <source>
        <strain evidence="2 3">F 1598</strain>
    </source>
</reference>
<reference evidence="3" key="2">
    <citation type="submission" date="2015-01" db="EMBL/GenBank/DDBJ databases">
        <title>Evolutionary Origins and Diversification of the Mycorrhizal Mutualists.</title>
        <authorList>
            <consortium name="DOE Joint Genome Institute"/>
            <consortium name="Mycorrhizal Genomics Consortium"/>
            <person name="Kohler A."/>
            <person name="Kuo A."/>
            <person name="Nagy L.G."/>
            <person name="Floudas D."/>
            <person name="Copeland A."/>
            <person name="Barry K.W."/>
            <person name="Cichocki N."/>
            <person name="Veneault-Fourrey C."/>
            <person name="LaButti K."/>
            <person name="Lindquist E.A."/>
            <person name="Lipzen A."/>
            <person name="Lundell T."/>
            <person name="Morin E."/>
            <person name="Murat C."/>
            <person name="Riley R."/>
            <person name="Ohm R."/>
            <person name="Sun H."/>
            <person name="Tunlid A."/>
            <person name="Henrissat B."/>
            <person name="Grigoriev I.V."/>
            <person name="Hibbett D.S."/>
            <person name="Martin F."/>
        </authorList>
    </citation>
    <scope>NUCLEOTIDE SEQUENCE [LARGE SCALE GENOMIC DNA]</scope>
    <source>
        <strain evidence="3">F 1598</strain>
    </source>
</reference>
<keyword evidence="3" id="KW-1185">Reference proteome</keyword>
<feature type="compositionally biased region" description="Polar residues" evidence="1">
    <location>
        <begin position="14"/>
        <end position="31"/>
    </location>
</feature>
<proteinExistence type="predicted"/>
<feature type="region of interest" description="Disordered" evidence="1">
    <location>
        <begin position="1"/>
        <end position="31"/>
    </location>
</feature>
<dbReference type="EMBL" id="KN832975">
    <property type="protein sequence ID" value="KIM89304.1"/>
    <property type="molecule type" value="Genomic_DNA"/>
</dbReference>
<organism evidence="2 3">
    <name type="scientific">Piloderma croceum (strain F 1598)</name>
    <dbReference type="NCBI Taxonomy" id="765440"/>
    <lineage>
        <taxon>Eukaryota</taxon>
        <taxon>Fungi</taxon>
        <taxon>Dikarya</taxon>
        <taxon>Basidiomycota</taxon>
        <taxon>Agaricomycotina</taxon>
        <taxon>Agaricomycetes</taxon>
        <taxon>Agaricomycetidae</taxon>
        <taxon>Atheliales</taxon>
        <taxon>Atheliaceae</taxon>
        <taxon>Piloderma</taxon>
    </lineage>
</organism>